<organism evidence="2 3">
    <name type="scientific">Talaromyces stipitatus (strain ATCC 10500 / CBS 375.48 / QM 6759 / NRRL 1006)</name>
    <name type="common">Penicillium stipitatum</name>
    <dbReference type="NCBI Taxonomy" id="441959"/>
    <lineage>
        <taxon>Eukaryota</taxon>
        <taxon>Fungi</taxon>
        <taxon>Dikarya</taxon>
        <taxon>Ascomycota</taxon>
        <taxon>Pezizomycotina</taxon>
        <taxon>Eurotiomycetes</taxon>
        <taxon>Eurotiomycetidae</taxon>
        <taxon>Eurotiales</taxon>
        <taxon>Trichocomaceae</taxon>
        <taxon>Talaromyces</taxon>
        <taxon>Talaromyces sect. Talaromyces</taxon>
    </lineage>
</organism>
<dbReference type="InterPro" id="IPR052585">
    <property type="entry name" value="Lipid_raft_assoc_Zn_ADH"/>
</dbReference>
<dbReference type="PhylomeDB" id="B8MT19"/>
<dbReference type="OrthoDB" id="3509362at2759"/>
<reference evidence="3" key="1">
    <citation type="journal article" date="2015" name="Genome Announc.">
        <title>Genome sequence of the AIDS-associated pathogen Penicillium marneffei (ATCC18224) and its near taxonomic relative Talaromyces stipitatus (ATCC10500).</title>
        <authorList>
            <person name="Nierman W.C."/>
            <person name="Fedorova-Abrams N.D."/>
            <person name="Andrianopoulos A."/>
        </authorList>
    </citation>
    <scope>NUCLEOTIDE SEQUENCE [LARGE SCALE GENOMIC DNA]</scope>
    <source>
        <strain evidence="3">ATCC 10500 / CBS 375.48 / QM 6759 / NRRL 1006</strain>
    </source>
</reference>
<dbReference type="RefSeq" id="XP_002487753.1">
    <property type="nucleotide sequence ID" value="XM_002487708.1"/>
</dbReference>
<dbReference type="SMART" id="SM00829">
    <property type="entry name" value="PKS_ER"/>
    <property type="match status" value="1"/>
</dbReference>
<dbReference type="GeneID" id="8098664"/>
<dbReference type="CDD" id="cd05289">
    <property type="entry name" value="MDR_like_2"/>
    <property type="match status" value="1"/>
</dbReference>
<dbReference type="InterPro" id="IPR011032">
    <property type="entry name" value="GroES-like_sf"/>
</dbReference>
<accession>B8MT19</accession>
<dbReference type="Gene3D" id="3.40.50.720">
    <property type="entry name" value="NAD(P)-binding Rossmann-like Domain"/>
    <property type="match status" value="1"/>
</dbReference>
<dbReference type="Pfam" id="PF13602">
    <property type="entry name" value="ADH_zinc_N_2"/>
    <property type="match status" value="1"/>
</dbReference>
<name>B8MT19_TALSN</name>
<dbReference type="STRING" id="441959.B8MT19"/>
<gene>
    <name evidence="2" type="ORF">TSTA_001700</name>
</gene>
<dbReference type="AlphaFoldDB" id="B8MT19"/>
<dbReference type="Proteomes" id="UP000001745">
    <property type="component" value="Unassembled WGS sequence"/>
</dbReference>
<dbReference type="HOGENOM" id="CLU_026673_3_3_1"/>
<dbReference type="Gene3D" id="3.90.180.10">
    <property type="entry name" value="Medium-chain alcohol dehydrogenases, catalytic domain"/>
    <property type="match status" value="1"/>
</dbReference>
<dbReference type="VEuPathDB" id="FungiDB:TSTA_001700"/>
<dbReference type="OMA" id="AKCWNYV"/>
<dbReference type="PANTHER" id="PTHR43482">
    <property type="entry name" value="PROTEIN AST1-RELATED"/>
    <property type="match status" value="1"/>
</dbReference>
<dbReference type="EMBL" id="EQ962660">
    <property type="protein sequence ID" value="EED12099.1"/>
    <property type="molecule type" value="Genomic_DNA"/>
</dbReference>
<dbReference type="InterPro" id="IPR020843">
    <property type="entry name" value="ER"/>
</dbReference>
<dbReference type="Pfam" id="PF08240">
    <property type="entry name" value="ADH_N"/>
    <property type="match status" value="1"/>
</dbReference>
<evidence type="ECO:0000259" key="1">
    <source>
        <dbReference type="SMART" id="SM00829"/>
    </source>
</evidence>
<dbReference type="PANTHER" id="PTHR43482:SF4">
    <property type="entry name" value="ALCOHOL DEHYDROGENASE, PUTATIVE (AFU_ORTHOLOGUE AFUA_7G06260)-RELATED"/>
    <property type="match status" value="1"/>
</dbReference>
<dbReference type="InterPro" id="IPR013154">
    <property type="entry name" value="ADH-like_N"/>
</dbReference>
<dbReference type="InParanoid" id="B8MT19"/>
<feature type="domain" description="Enoyl reductase (ER)" evidence="1">
    <location>
        <begin position="69"/>
        <end position="389"/>
    </location>
</feature>
<evidence type="ECO:0000313" key="2">
    <source>
        <dbReference type="EMBL" id="EED12099.1"/>
    </source>
</evidence>
<sequence length="392" mass="42724">MRDFTVVIKPKSKSPLERMPWGGATSRVALFSINSPLARLWRKIPPTMQAVRLHPAPASSPAYSPLNPAPSSALHLDKDLPIPKPSKPGELLVRVRAATVVRDMLTWPETYAHDYPILGNDLSGVVVETFSQQSSFKPGDEIFGMTDGERPCTWAEYCIVMEDEVALKPKGLTWDAAAAMPLSAQTAYEALYDHAGISVPVLGDNFRPGGRRSLTSEHKQRLLITGAAGAVGIYLVQLASISDLYTVAATSSNARNKEFLQTLGADETVEYSALLGGNKKSFDVIVDTVGGSTLLGCWENIKEGGTIISVDSASYDFVADHQKRSLSKEGINALFFIVKGGKRSLEFLARLAELDILRPFVLQTYPLSEVRQAYDHTNGRYSGRGKVILTIN</sequence>
<dbReference type="SUPFAM" id="SSF51735">
    <property type="entry name" value="NAD(P)-binding Rossmann-fold domains"/>
    <property type="match status" value="1"/>
</dbReference>
<dbReference type="eggNOG" id="KOG1198">
    <property type="taxonomic scope" value="Eukaryota"/>
</dbReference>
<dbReference type="InterPro" id="IPR036291">
    <property type="entry name" value="NAD(P)-bd_dom_sf"/>
</dbReference>
<dbReference type="SUPFAM" id="SSF50129">
    <property type="entry name" value="GroES-like"/>
    <property type="match status" value="1"/>
</dbReference>
<evidence type="ECO:0000313" key="3">
    <source>
        <dbReference type="Proteomes" id="UP000001745"/>
    </source>
</evidence>
<keyword evidence="3" id="KW-1185">Reference proteome</keyword>
<proteinExistence type="predicted"/>
<protein>
    <submittedName>
        <fullName evidence="2">Zinc-containing alcohol dehydrogenase, putative</fullName>
    </submittedName>
</protein>
<dbReference type="GO" id="GO:0016491">
    <property type="term" value="F:oxidoreductase activity"/>
    <property type="evidence" value="ECO:0007669"/>
    <property type="project" value="InterPro"/>
</dbReference>